<comment type="subcellular location">
    <subcellularLocation>
        <location evidence="1">Secreted</location>
    </subcellularLocation>
</comment>
<dbReference type="Proteomes" id="UP000013827">
    <property type="component" value="Unassembled WGS sequence"/>
</dbReference>
<name>A0A0D3K746_EMIH1</name>
<dbReference type="KEGG" id="ehx:EMIHUDRAFT_231769"/>
<evidence type="ECO:0000313" key="4">
    <source>
        <dbReference type="Proteomes" id="UP000013827"/>
    </source>
</evidence>
<evidence type="ECO:0000256" key="1">
    <source>
        <dbReference type="ARBA" id="ARBA00004613"/>
    </source>
</evidence>
<dbReference type="PaxDb" id="2903-EOD31581"/>
<dbReference type="AlphaFoldDB" id="A0A0D3K746"/>
<dbReference type="HOGENOM" id="CLU_1121829_0_0_1"/>
<evidence type="ECO:0000256" key="2">
    <source>
        <dbReference type="ARBA" id="ARBA00022525"/>
    </source>
</evidence>
<accession>A0A0D3K746</accession>
<sequence>MSAHVDDEVLVPTARQTTFAPGPQAGAAFFTQPWRKEMSATVTAADVEAAIAEANAARPLLLRGSGTDAFVDEAGRSCIYAECPFGVYNVAQPFFEPSHESQANPRLDMYDNYKNEPNTGDKEAARCWDGIGCMARRIKPLVCPNDQARCICVPGMTAQARASWKPASNHCSGPSFTGTNDNPATVKCCDGHDYCYGTAFTTMAECDMAWGNCLMATAGYTKFQAQTVMSFLQHSYFVESQQYAVECV</sequence>
<dbReference type="PROSITE" id="PS00118">
    <property type="entry name" value="PA2_HIS"/>
    <property type="match status" value="1"/>
</dbReference>
<dbReference type="InterPro" id="IPR033113">
    <property type="entry name" value="PLA2_histidine"/>
</dbReference>
<dbReference type="GeneID" id="17276854"/>
<reference evidence="4" key="1">
    <citation type="journal article" date="2013" name="Nature">
        <title>Pan genome of the phytoplankton Emiliania underpins its global distribution.</title>
        <authorList>
            <person name="Read B.A."/>
            <person name="Kegel J."/>
            <person name="Klute M.J."/>
            <person name="Kuo A."/>
            <person name="Lefebvre S.C."/>
            <person name="Maumus F."/>
            <person name="Mayer C."/>
            <person name="Miller J."/>
            <person name="Monier A."/>
            <person name="Salamov A."/>
            <person name="Young J."/>
            <person name="Aguilar M."/>
            <person name="Claverie J.M."/>
            <person name="Frickenhaus S."/>
            <person name="Gonzalez K."/>
            <person name="Herman E.K."/>
            <person name="Lin Y.C."/>
            <person name="Napier J."/>
            <person name="Ogata H."/>
            <person name="Sarno A.F."/>
            <person name="Shmutz J."/>
            <person name="Schroeder D."/>
            <person name="de Vargas C."/>
            <person name="Verret F."/>
            <person name="von Dassow P."/>
            <person name="Valentin K."/>
            <person name="Van de Peer Y."/>
            <person name="Wheeler G."/>
            <person name="Dacks J.B."/>
            <person name="Delwiche C.F."/>
            <person name="Dyhrman S.T."/>
            <person name="Glockner G."/>
            <person name="John U."/>
            <person name="Richards T."/>
            <person name="Worden A.Z."/>
            <person name="Zhang X."/>
            <person name="Grigoriev I.V."/>
            <person name="Allen A.E."/>
            <person name="Bidle K."/>
            <person name="Borodovsky M."/>
            <person name="Bowler C."/>
            <person name="Brownlee C."/>
            <person name="Cock J.M."/>
            <person name="Elias M."/>
            <person name="Gladyshev V.N."/>
            <person name="Groth M."/>
            <person name="Guda C."/>
            <person name="Hadaegh A."/>
            <person name="Iglesias-Rodriguez M.D."/>
            <person name="Jenkins J."/>
            <person name="Jones B.M."/>
            <person name="Lawson T."/>
            <person name="Leese F."/>
            <person name="Lindquist E."/>
            <person name="Lobanov A."/>
            <person name="Lomsadze A."/>
            <person name="Malik S.B."/>
            <person name="Marsh M.E."/>
            <person name="Mackinder L."/>
            <person name="Mock T."/>
            <person name="Mueller-Roeber B."/>
            <person name="Pagarete A."/>
            <person name="Parker M."/>
            <person name="Probert I."/>
            <person name="Quesneville H."/>
            <person name="Raines C."/>
            <person name="Rensing S.A."/>
            <person name="Riano-Pachon D.M."/>
            <person name="Richier S."/>
            <person name="Rokitta S."/>
            <person name="Shiraiwa Y."/>
            <person name="Soanes D.M."/>
            <person name="van der Giezen M."/>
            <person name="Wahlund T.M."/>
            <person name="Williams B."/>
            <person name="Wilson W."/>
            <person name="Wolfe G."/>
            <person name="Wurch L.L."/>
        </authorList>
    </citation>
    <scope>NUCLEOTIDE SEQUENCE</scope>
</reference>
<evidence type="ECO:0000313" key="3">
    <source>
        <dbReference type="EnsemblProtists" id="EOD31581"/>
    </source>
</evidence>
<dbReference type="RefSeq" id="XP_005784010.1">
    <property type="nucleotide sequence ID" value="XM_005783953.1"/>
</dbReference>
<proteinExistence type="predicted"/>
<evidence type="ECO:0008006" key="5">
    <source>
        <dbReference type="Google" id="ProtNLM"/>
    </source>
</evidence>
<protein>
    <recommendedName>
        <fullName evidence="5">Phospholipase A2 domain-containing protein</fullName>
    </recommendedName>
</protein>
<keyword evidence="2" id="KW-0964">Secreted</keyword>
<dbReference type="EnsemblProtists" id="EOD31581">
    <property type="protein sequence ID" value="EOD31581"/>
    <property type="gene ID" value="EMIHUDRAFT_231769"/>
</dbReference>
<dbReference type="GO" id="GO:0005576">
    <property type="term" value="C:extracellular region"/>
    <property type="evidence" value="ECO:0007669"/>
    <property type="project" value="UniProtKB-SubCell"/>
</dbReference>
<reference evidence="3" key="2">
    <citation type="submission" date="2024-10" db="UniProtKB">
        <authorList>
            <consortium name="EnsemblProtists"/>
        </authorList>
    </citation>
    <scope>IDENTIFICATION</scope>
</reference>
<organism evidence="3 4">
    <name type="scientific">Emiliania huxleyi (strain CCMP1516)</name>
    <dbReference type="NCBI Taxonomy" id="280463"/>
    <lineage>
        <taxon>Eukaryota</taxon>
        <taxon>Haptista</taxon>
        <taxon>Haptophyta</taxon>
        <taxon>Prymnesiophyceae</taxon>
        <taxon>Isochrysidales</taxon>
        <taxon>Noelaerhabdaceae</taxon>
        <taxon>Emiliania</taxon>
    </lineage>
</organism>
<keyword evidence="4" id="KW-1185">Reference proteome</keyword>